<feature type="domain" description="Cep57 centrosome microtubule-binding" evidence="6">
    <location>
        <begin position="1025"/>
        <end position="1101"/>
    </location>
</feature>
<dbReference type="OrthoDB" id="76453at2759"/>
<evidence type="ECO:0000313" key="9">
    <source>
        <dbReference type="Proteomes" id="UP000800093"/>
    </source>
</evidence>
<feature type="compositionally biased region" description="Acidic residues" evidence="5">
    <location>
        <begin position="112"/>
        <end position="123"/>
    </location>
</feature>
<proteinExistence type="predicted"/>
<feature type="coiled-coil region" evidence="4">
    <location>
        <begin position="420"/>
        <end position="598"/>
    </location>
</feature>
<evidence type="ECO:0000256" key="4">
    <source>
        <dbReference type="SAM" id="Coils"/>
    </source>
</evidence>
<dbReference type="Proteomes" id="UP000800093">
    <property type="component" value="Unassembled WGS sequence"/>
</dbReference>
<reference evidence="9" key="1">
    <citation type="journal article" date="2020" name="Stud. Mycol.">
        <title>101 Dothideomycetes genomes: A test case for predicting lifestyles and emergence of pathogens.</title>
        <authorList>
            <person name="Haridas S."/>
            <person name="Albert R."/>
            <person name="Binder M."/>
            <person name="Bloem J."/>
            <person name="LaButti K."/>
            <person name="Salamov A."/>
            <person name="Andreopoulos B."/>
            <person name="Baker S."/>
            <person name="Barry K."/>
            <person name="Bills G."/>
            <person name="Bluhm B."/>
            <person name="Cannon C."/>
            <person name="Castanera R."/>
            <person name="Culley D."/>
            <person name="Daum C."/>
            <person name="Ezra D."/>
            <person name="Gonzalez J."/>
            <person name="Henrissat B."/>
            <person name="Kuo A."/>
            <person name="Liang C."/>
            <person name="Lipzen A."/>
            <person name="Lutzoni F."/>
            <person name="Magnuson J."/>
            <person name="Mondo S."/>
            <person name="Nolan M."/>
            <person name="Ohm R."/>
            <person name="Pangilinan J."/>
            <person name="Park H.-J."/>
            <person name="Ramirez L."/>
            <person name="Alfaro M."/>
            <person name="Sun H."/>
            <person name="Tritt A."/>
            <person name="Yoshinaga Y."/>
            <person name="Zwiers L.-H."/>
            <person name="Turgeon B."/>
            <person name="Goodwin S."/>
            <person name="Spatafora J."/>
            <person name="Crous P."/>
            <person name="Grigoriev I."/>
        </authorList>
    </citation>
    <scope>NUCLEOTIDE SEQUENCE [LARGE SCALE GENOMIC DNA]</scope>
    <source>
        <strain evidence="9">CBS 304.66</strain>
    </source>
</reference>
<feature type="compositionally biased region" description="Acidic residues" evidence="5">
    <location>
        <begin position="1160"/>
        <end position="1170"/>
    </location>
</feature>
<dbReference type="Pfam" id="PF06657">
    <property type="entry name" value="Cep57_MT_bd"/>
    <property type="match status" value="1"/>
</dbReference>
<feature type="compositionally biased region" description="Basic and acidic residues" evidence="5">
    <location>
        <begin position="171"/>
        <end position="186"/>
    </location>
</feature>
<dbReference type="Pfam" id="PF14197">
    <property type="entry name" value="Cep57_CLD_2"/>
    <property type="match status" value="1"/>
</dbReference>
<feature type="compositionally biased region" description="Basic and acidic residues" evidence="5">
    <location>
        <begin position="1150"/>
        <end position="1159"/>
    </location>
</feature>
<feature type="region of interest" description="Disordered" evidence="5">
    <location>
        <begin position="858"/>
        <end position="898"/>
    </location>
</feature>
<dbReference type="InterPro" id="IPR051756">
    <property type="entry name" value="Centrosomal_MT-associated"/>
</dbReference>
<dbReference type="InterPro" id="IPR024957">
    <property type="entry name" value="Cep57_MT-bd_dom"/>
</dbReference>
<feature type="region of interest" description="Disordered" evidence="5">
    <location>
        <begin position="1"/>
        <end position="274"/>
    </location>
</feature>
<keyword evidence="3" id="KW-0206">Cytoskeleton</keyword>
<evidence type="ECO:0000256" key="1">
    <source>
        <dbReference type="ARBA" id="ARBA00004267"/>
    </source>
</evidence>
<feature type="compositionally biased region" description="Polar residues" evidence="5">
    <location>
        <begin position="711"/>
        <end position="721"/>
    </location>
</feature>
<feature type="region of interest" description="Disordered" evidence="5">
    <location>
        <begin position="924"/>
        <end position="952"/>
    </location>
</feature>
<feature type="region of interest" description="Disordered" evidence="5">
    <location>
        <begin position="314"/>
        <end position="335"/>
    </location>
</feature>
<keyword evidence="2" id="KW-0963">Cytoplasm</keyword>
<feature type="region of interest" description="Disordered" evidence="5">
    <location>
        <begin position="395"/>
        <end position="418"/>
    </location>
</feature>
<name>A0A9P4K7Z5_9PLEO</name>
<feature type="compositionally biased region" description="Polar residues" evidence="5">
    <location>
        <begin position="1"/>
        <end position="10"/>
    </location>
</feature>
<organism evidence="8 9">
    <name type="scientific">Lojkania enalia</name>
    <dbReference type="NCBI Taxonomy" id="147567"/>
    <lineage>
        <taxon>Eukaryota</taxon>
        <taxon>Fungi</taxon>
        <taxon>Dikarya</taxon>
        <taxon>Ascomycota</taxon>
        <taxon>Pezizomycotina</taxon>
        <taxon>Dothideomycetes</taxon>
        <taxon>Pleosporomycetidae</taxon>
        <taxon>Pleosporales</taxon>
        <taxon>Pleosporales incertae sedis</taxon>
        <taxon>Lojkania</taxon>
    </lineage>
</organism>
<sequence length="1180" mass="132530">MQSSPPTSAGKSRAIRELSRSLSHSPRQIPSLSPPPSDSTPTQRLSTETEEFFNNDEVLMSTQHHIEDDTNTLPQYPRIRSTAKKIGSWRPALPSEGPAIDTSMVNKQFDDFDHDDSDEDDMSIEQARGGRRSNRSTPGKVRSSLVEFNNLYDITPPSARPRKSYAAETGSLRRDAQIRRASRNDLETASPRPTSTRNSPAMAGGPSHDRKRTTLAQSHAKISEDESSFVEERPPTITLQAKTTRWGGPRSRQTSLQMDGPPEFLSPAEGTPRERPMTAQTATAQSFMLPDLPNLTELVSGVFQDGTPVFSKTTPARSRFSAPYNPKNAGGRHPNHIPVDSVPIPEEEKAIFAALQLLKEKVAQLEQERAEADKKIEEQEAELIELRAASQAQEKLRRSDSALGSTDGEGSGKSSWKVEKTRLEASVQTLRTKLDRSERKLSVAEIATKRVTSERDNMASQLGVAYQKFEEIKIEKDALRVENDTLRHEIDSLRAENDALRDQMEQEQLQYREETVQLRRKAHRAENDVQKENETLLTELARFRARHDENTQQLARKEAELRKARKEQAEYARLKTDNEALKAQMATLKARREEDVRRWSKHEAELKGRIDRRDETIRHFQDMTQEQTNEAMRLDNENLRREFAQLATLHEDESRRWAKKEDQLRRRIEKREGAVREMEDITRDVLSMREANGQQISIPTPVSADKESGFKDTTSNGLQKKSSLRREDTRTRIANRVQQEVRNSRPISATQPSGYTSRSPQKSYAKFPSNSHGVSLPVDLSRSVSAPVNQKQARVDSDVESTTDLSLAPRGTTCISRGAASGIPRATVEPPAPLDLTELSFIDGDAIAQLRRALEEERATARKNASSVPLERQGREDTLRSVASVRGARQPSLPRKSSLKEFTGKTNATIFEDLTGHVSVNDTTAAEPTQTKQSAVDTSMLSNTSRRRRSAPAEMTSAFIVPDITIHTRKQGTSKIDVFQKIDMRSHDNDNCTVCRRNAVNPSGSPLQIPKLIPVSSRMPNDVDATLRPARSPKEALALVVKELEDERVHLVLEIAAHHALLAAHDPSLGMKKRTAIDAAILDLEQQLRVKDTQIYNLYDVLEGQNDHEITEQDVEDLTREIRVDQEKTAEKKGKEKKVTIQSYVDIGDESEHSGHLSADEEELPWEGFEDTGNHSVNRA</sequence>
<feature type="region of interest" description="Disordered" evidence="5">
    <location>
        <begin position="1146"/>
        <end position="1180"/>
    </location>
</feature>
<feature type="compositionally biased region" description="Polar residues" evidence="5">
    <location>
        <begin position="736"/>
        <end position="773"/>
    </location>
</feature>
<evidence type="ECO:0000259" key="7">
    <source>
        <dbReference type="Pfam" id="PF14197"/>
    </source>
</evidence>
<evidence type="ECO:0000313" key="8">
    <source>
        <dbReference type="EMBL" id="KAF2262683.1"/>
    </source>
</evidence>
<dbReference type="PANTHER" id="PTHR19336:SF9">
    <property type="entry name" value="SPINDLE POLE BODY PROTEIN PPC89"/>
    <property type="match status" value="1"/>
</dbReference>
<feature type="compositionally biased region" description="Polar residues" evidence="5">
    <location>
        <begin position="924"/>
        <end position="944"/>
    </location>
</feature>
<evidence type="ECO:0000256" key="2">
    <source>
        <dbReference type="ARBA" id="ARBA00022490"/>
    </source>
</evidence>
<feature type="domain" description="PPC89 centrosome localisation" evidence="7">
    <location>
        <begin position="423"/>
        <end position="488"/>
    </location>
</feature>
<dbReference type="GO" id="GO:0005815">
    <property type="term" value="C:microtubule organizing center"/>
    <property type="evidence" value="ECO:0007669"/>
    <property type="project" value="UniProtKB-SubCell"/>
</dbReference>
<dbReference type="AlphaFoldDB" id="A0A9P4K7Z5"/>
<dbReference type="GO" id="GO:0008017">
    <property type="term" value="F:microtubule binding"/>
    <property type="evidence" value="ECO:0007669"/>
    <property type="project" value="InterPro"/>
</dbReference>
<keyword evidence="4" id="KW-0175">Coiled coil</keyword>
<keyword evidence="9" id="KW-1185">Reference proteome</keyword>
<dbReference type="EMBL" id="ML986637">
    <property type="protein sequence ID" value="KAF2262683.1"/>
    <property type="molecule type" value="Genomic_DNA"/>
</dbReference>
<dbReference type="InterPro" id="IPR025925">
    <property type="entry name" value="PPC89_CLD"/>
</dbReference>
<evidence type="ECO:0008006" key="10">
    <source>
        <dbReference type="Google" id="ProtNLM"/>
    </source>
</evidence>
<evidence type="ECO:0000256" key="5">
    <source>
        <dbReference type="SAM" id="MobiDB-lite"/>
    </source>
</evidence>
<comment type="caution">
    <text evidence="8">The sequence shown here is derived from an EMBL/GenBank/DDBJ whole genome shotgun (WGS) entry which is preliminary data.</text>
</comment>
<feature type="coiled-coil region" evidence="4">
    <location>
        <begin position="629"/>
        <end position="656"/>
    </location>
</feature>
<comment type="subcellular location">
    <subcellularLocation>
        <location evidence="1">Cytoplasm</location>
        <location evidence="1">Cytoskeleton</location>
        <location evidence="1">Microtubule organizing center</location>
    </subcellularLocation>
</comment>
<accession>A0A9P4K7Z5</accession>
<protein>
    <recommendedName>
        <fullName evidence="10">Cep57 centrosome microtubule-binding domain-containing protein</fullName>
    </recommendedName>
</protein>
<evidence type="ECO:0000256" key="3">
    <source>
        <dbReference type="ARBA" id="ARBA00023212"/>
    </source>
</evidence>
<gene>
    <name evidence="8" type="ORF">CC78DRAFT_309574</name>
</gene>
<evidence type="ECO:0000259" key="6">
    <source>
        <dbReference type="Pfam" id="PF06657"/>
    </source>
</evidence>
<feature type="region of interest" description="Disordered" evidence="5">
    <location>
        <begin position="785"/>
        <end position="831"/>
    </location>
</feature>
<feature type="region of interest" description="Disordered" evidence="5">
    <location>
        <begin position="692"/>
        <end position="773"/>
    </location>
</feature>
<dbReference type="PANTHER" id="PTHR19336">
    <property type="entry name" value="UNCHARACTERIZED DUF1167"/>
    <property type="match status" value="1"/>
</dbReference>